<dbReference type="OrthoDB" id="337581at2759"/>
<proteinExistence type="predicted"/>
<keyword evidence="1" id="KW-0479">Metal-binding</keyword>
<accession>A0A2T0AF09</accession>
<evidence type="ECO:0000259" key="2">
    <source>
        <dbReference type="PROSITE" id="PS50966"/>
    </source>
</evidence>
<feature type="domain" description="SWIM-type" evidence="2">
    <location>
        <begin position="145"/>
        <end position="188"/>
    </location>
</feature>
<dbReference type="Proteomes" id="UP000239560">
    <property type="component" value="Unassembled WGS sequence"/>
</dbReference>
<dbReference type="PANTHER" id="PTHR28498">
    <property type="entry name" value="ZINC FINGER SWIM DOMAIN-CONTAINING PROTEIN 7"/>
    <property type="match status" value="1"/>
</dbReference>
<dbReference type="PANTHER" id="PTHR28498:SF1">
    <property type="entry name" value="ZINC FINGER SWIM DOMAIN-CONTAINING PROTEIN 7"/>
    <property type="match status" value="1"/>
</dbReference>
<sequence>MSRKWRLEEEEVGGLLDRVMQGYETYAESLLSLSSASTQSSEVAVSSQPSSSLLSLILITSKSPNAQMETADAAVYSLEQLLNGHLASLEPPFSDDDLRTLALLVGPTTLLDALDLVDRDQVARITPPNGRPLYQVASSAGGQAYTVVPDICGGYCPCPAFSNGVIARQAQGNPVICKHLLACRLADRLGPSGWKDKRVSLKWVAGLATKFGTAVPPGLATASAGAGAGAGEGGAAAGAG</sequence>
<protein>
    <recommendedName>
        <fullName evidence="2">SWIM-type domain-containing protein</fullName>
    </recommendedName>
</protein>
<dbReference type="GO" id="GO:0097196">
    <property type="term" value="C:Shu complex"/>
    <property type="evidence" value="ECO:0007669"/>
    <property type="project" value="TreeGrafter"/>
</dbReference>
<dbReference type="GO" id="GO:0000724">
    <property type="term" value="P:double-strand break repair via homologous recombination"/>
    <property type="evidence" value="ECO:0007669"/>
    <property type="project" value="TreeGrafter"/>
</dbReference>
<dbReference type="GO" id="GO:0008270">
    <property type="term" value="F:zinc ion binding"/>
    <property type="evidence" value="ECO:0007669"/>
    <property type="project" value="UniProtKB-KW"/>
</dbReference>
<comment type="caution">
    <text evidence="3">The sequence shown here is derived from an EMBL/GenBank/DDBJ whole genome shotgun (WGS) entry which is preliminary data.</text>
</comment>
<dbReference type="AlphaFoldDB" id="A0A2T0AF09"/>
<keyword evidence="1" id="KW-0863">Zinc-finger</keyword>
<evidence type="ECO:0000313" key="3">
    <source>
        <dbReference type="EMBL" id="PRQ76590.1"/>
    </source>
</evidence>
<keyword evidence="1" id="KW-0862">Zinc</keyword>
<name>A0A2T0AF09_RHOTO</name>
<organism evidence="3 4">
    <name type="scientific">Rhodotorula toruloides</name>
    <name type="common">Yeast</name>
    <name type="synonym">Rhodosporidium toruloides</name>
    <dbReference type="NCBI Taxonomy" id="5286"/>
    <lineage>
        <taxon>Eukaryota</taxon>
        <taxon>Fungi</taxon>
        <taxon>Dikarya</taxon>
        <taxon>Basidiomycota</taxon>
        <taxon>Pucciniomycotina</taxon>
        <taxon>Microbotryomycetes</taxon>
        <taxon>Sporidiobolales</taxon>
        <taxon>Sporidiobolaceae</taxon>
        <taxon>Rhodotorula</taxon>
    </lineage>
</organism>
<evidence type="ECO:0000313" key="4">
    <source>
        <dbReference type="Proteomes" id="UP000239560"/>
    </source>
</evidence>
<reference evidence="3 4" key="1">
    <citation type="journal article" date="2018" name="Elife">
        <title>Functional genomics of lipid metabolism in the oleaginous yeast Rhodosporidium toruloides.</title>
        <authorList>
            <person name="Coradetti S.T."/>
            <person name="Pinel D."/>
            <person name="Geiselman G."/>
            <person name="Ito M."/>
            <person name="Mondo S."/>
            <person name="Reilly M.C."/>
            <person name="Cheng Y.F."/>
            <person name="Bauer S."/>
            <person name="Grigoriev I."/>
            <person name="Gladden J.M."/>
            <person name="Simmons B.A."/>
            <person name="Brem R."/>
            <person name="Arkin A.P."/>
            <person name="Skerker J.M."/>
        </authorList>
    </citation>
    <scope>NUCLEOTIDE SEQUENCE [LARGE SCALE GENOMIC DNA]</scope>
    <source>
        <strain evidence="3 4">NBRC 0880</strain>
    </source>
</reference>
<dbReference type="EMBL" id="LCTV02000002">
    <property type="protein sequence ID" value="PRQ76590.1"/>
    <property type="molecule type" value="Genomic_DNA"/>
</dbReference>
<dbReference type="PROSITE" id="PS50966">
    <property type="entry name" value="ZF_SWIM"/>
    <property type="match status" value="1"/>
</dbReference>
<evidence type="ECO:0000256" key="1">
    <source>
        <dbReference type="PROSITE-ProRule" id="PRU00325"/>
    </source>
</evidence>
<dbReference type="InterPro" id="IPR007527">
    <property type="entry name" value="Znf_SWIM"/>
</dbReference>
<gene>
    <name evidence="3" type="ORF">AAT19DRAFT_12008</name>
</gene>